<organism evidence="1 2">
    <name type="scientific">Armillaria novae-zelandiae</name>
    <dbReference type="NCBI Taxonomy" id="153914"/>
    <lineage>
        <taxon>Eukaryota</taxon>
        <taxon>Fungi</taxon>
        <taxon>Dikarya</taxon>
        <taxon>Basidiomycota</taxon>
        <taxon>Agaricomycotina</taxon>
        <taxon>Agaricomycetes</taxon>
        <taxon>Agaricomycetidae</taxon>
        <taxon>Agaricales</taxon>
        <taxon>Marasmiineae</taxon>
        <taxon>Physalacriaceae</taxon>
        <taxon>Armillaria</taxon>
    </lineage>
</organism>
<keyword evidence="2" id="KW-1185">Reference proteome</keyword>
<evidence type="ECO:0000313" key="1">
    <source>
        <dbReference type="EMBL" id="KAK0471769.1"/>
    </source>
</evidence>
<gene>
    <name evidence="1" type="ORF">IW261DRAFT_1424859</name>
</gene>
<proteinExistence type="predicted"/>
<dbReference type="AlphaFoldDB" id="A0AA39NUE5"/>
<name>A0AA39NUE5_9AGAR</name>
<accession>A0AA39NUE5</accession>
<protein>
    <submittedName>
        <fullName evidence="1">Uncharacterized protein</fullName>
    </submittedName>
</protein>
<evidence type="ECO:0000313" key="2">
    <source>
        <dbReference type="Proteomes" id="UP001175227"/>
    </source>
</evidence>
<reference evidence="1" key="1">
    <citation type="submission" date="2023-06" db="EMBL/GenBank/DDBJ databases">
        <authorList>
            <consortium name="Lawrence Berkeley National Laboratory"/>
            <person name="Ahrendt S."/>
            <person name="Sahu N."/>
            <person name="Indic B."/>
            <person name="Wong-Bajracharya J."/>
            <person name="Merenyi Z."/>
            <person name="Ke H.-M."/>
            <person name="Monk M."/>
            <person name="Kocsube S."/>
            <person name="Drula E."/>
            <person name="Lipzen A."/>
            <person name="Balint B."/>
            <person name="Henrissat B."/>
            <person name="Andreopoulos B."/>
            <person name="Martin F.M."/>
            <person name="Harder C.B."/>
            <person name="Rigling D."/>
            <person name="Ford K.L."/>
            <person name="Foster G.D."/>
            <person name="Pangilinan J."/>
            <person name="Papanicolaou A."/>
            <person name="Barry K."/>
            <person name="LaButti K."/>
            <person name="Viragh M."/>
            <person name="Koriabine M."/>
            <person name="Yan M."/>
            <person name="Riley R."/>
            <person name="Champramary S."/>
            <person name="Plett K.L."/>
            <person name="Tsai I.J."/>
            <person name="Slot J."/>
            <person name="Sipos G."/>
            <person name="Plett J."/>
            <person name="Nagy L.G."/>
            <person name="Grigoriev I.V."/>
        </authorList>
    </citation>
    <scope>NUCLEOTIDE SEQUENCE</scope>
    <source>
        <strain evidence="1">ICMP 16352</strain>
    </source>
</reference>
<dbReference type="EMBL" id="JAUEPR010000047">
    <property type="protein sequence ID" value="KAK0471769.1"/>
    <property type="molecule type" value="Genomic_DNA"/>
</dbReference>
<comment type="caution">
    <text evidence="1">The sequence shown here is derived from an EMBL/GenBank/DDBJ whole genome shotgun (WGS) entry which is preliminary data.</text>
</comment>
<sequence>MEAVSNSFDSYFIDEVQDIFEALGWTIDAIHDSIQGRCYMQCFIYKLRSNGNHNNITRLFWHGRHIGHLYYSTPTEAKFIPMTVTEVFSTPQGRFVGKFPKIFGSGLPEINPYSITFVGDSNNAEGFGLGLS</sequence>
<dbReference type="Proteomes" id="UP001175227">
    <property type="component" value="Unassembled WGS sequence"/>
</dbReference>